<dbReference type="Gene3D" id="1.20.58.760">
    <property type="entry name" value="Peptidase M41"/>
    <property type="match status" value="1"/>
</dbReference>
<keyword evidence="7" id="KW-0482">Metalloprotease</keyword>
<dbReference type="Pfam" id="PF17862">
    <property type="entry name" value="AAA_lid_3"/>
    <property type="match status" value="1"/>
</dbReference>
<proteinExistence type="inferred from homology"/>
<accession>A0A2J8J0E1</accession>
<dbReference type="AlphaFoldDB" id="A0A2J8J0E1"/>
<gene>
    <name evidence="10" type="ORF">CK820_G0051622</name>
</gene>
<comment type="cofactor">
    <cofactor evidence="1">
        <name>Zn(2+)</name>
        <dbReference type="ChEBI" id="CHEBI:29105"/>
    </cofactor>
</comment>
<keyword evidence="4" id="KW-0547">Nucleotide-binding</keyword>
<dbReference type="GO" id="GO:0004222">
    <property type="term" value="F:metalloendopeptidase activity"/>
    <property type="evidence" value="ECO:0007669"/>
    <property type="project" value="InterPro"/>
</dbReference>
<evidence type="ECO:0000259" key="8">
    <source>
        <dbReference type="Pfam" id="PF01434"/>
    </source>
</evidence>
<dbReference type="FunFam" id="1.10.8.60:FF:000033">
    <property type="entry name" value="paraplegin isoform X1"/>
    <property type="match status" value="1"/>
</dbReference>
<evidence type="ECO:0000256" key="7">
    <source>
        <dbReference type="ARBA" id="ARBA00023049"/>
    </source>
</evidence>
<keyword evidence="5" id="KW-0862">Zinc</keyword>
<feature type="domain" description="Peptidase M41" evidence="8">
    <location>
        <begin position="77"/>
        <end position="160"/>
    </location>
</feature>
<dbReference type="SUPFAM" id="SSF52540">
    <property type="entry name" value="P-loop containing nucleoside triphosphate hydrolases"/>
    <property type="match status" value="1"/>
</dbReference>
<dbReference type="GO" id="GO:0004176">
    <property type="term" value="F:ATP-dependent peptidase activity"/>
    <property type="evidence" value="ECO:0007669"/>
    <property type="project" value="InterPro"/>
</dbReference>
<name>A0A2J8J0E1_PANTR</name>
<dbReference type="GO" id="GO:0006508">
    <property type="term" value="P:proteolysis"/>
    <property type="evidence" value="ECO:0007669"/>
    <property type="project" value="InterPro"/>
</dbReference>
<feature type="non-terminal residue" evidence="10">
    <location>
        <position position="1"/>
    </location>
</feature>
<dbReference type="InterPro" id="IPR027417">
    <property type="entry name" value="P-loop_NTPase"/>
</dbReference>
<keyword evidence="7" id="KW-0645">Protease</keyword>
<keyword evidence="7" id="KW-0378">Hydrolase</keyword>
<dbReference type="PANTHER" id="PTHR43655">
    <property type="entry name" value="ATP-DEPENDENT PROTEASE"/>
    <property type="match status" value="1"/>
</dbReference>
<evidence type="ECO:0000313" key="10">
    <source>
        <dbReference type="EMBL" id="PNI16222.1"/>
    </source>
</evidence>
<dbReference type="InterPro" id="IPR041569">
    <property type="entry name" value="AAA_lid_3"/>
</dbReference>
<dbReference type="GO" id="GO:0005524">
    <property type="term" value="F:ATP binding"/>
    <property type="evidence" value="ECO:0007669"/>
    <property type="project" value="UniProtKB-KW"/>
</dbReference>
<dbReference type="Gene3D" id="1.10.8.60">
    <property type="match status" value="1"/>
</dbReference>
<evidence type="ECO:0000259" key="9">
    <source>
        <dbReference type="Pfam" id="PF17862"/>
    </source>
</evidence>
<dbReference type="InterPro" id="IPR037219">
    <property type="entry name" value="Peptidase_M41-like"/>
</dbReference>
<evidence type="ECO:0000256" key="3">
    <source>
        <dbReference type="ARBA" id="ARBA00022723"/>
    </source>
</evidence>
<comment type="similarity">
    <text evidence="2">In the N-terminal section; belongs to the AAA ATPase family.</text>
</comment>
<keyword evidence="6" id="KW-0067">ATP-binding</keyword>
<dbReference type="InterPro" id="IPR050928">
    <property type="entry name" value="ATP-dep_Zn_Metalloprotease"/>
</dbReference>
<organism evidence="10 11">
    <name type="scientific">Pan troglodytes</name>
    <name type="common">Chimpanzee</name>
    <dbReference type="NCBI Taxonomy" id="9598"/>
    <lineage>
        <taxon>Eukaryota</taxon>
        <taxon>Metazoa</taxon>
        <taxon>Chordata</taxon>
        <taxon>Craniata</taxon>
        <taxon>Vertebrata</taxon>
        <taxon>Euteleostomi</taxon>
        <taxon>Mammalia</taxon>
        <taxon>Eutheria</taxon>
        <taxon>Euarchontoglires</taxon>
        <taxon>Primates</taxon>
        <taxon>Haplorrhini</taxon>
        <taxon>Catarrhini</taxon>
        <taxon>Hominidae</taxon>
        <taxon>Pan</taxon>
    </lineage>
</organism>
<evidence type="ECO:0000256" key="1">
    <source>
        <dbReference type="ARBA" id="ARBA00001947"/>
    </source>
</evidence>
<dbReference type="GO" id="GO:0046872">
    <property type="term" value="F:metal ion binding"/>
    <property type="evidence" value="ECO:0007669"/>
    <property type="project" value="UniProtKB-KW"/>
</dbReference>
<protein>
    <submittedName>
        <fullName evidence="10">SPG7 isoform 7</fullName>
    </submittedName>
</protein>
<dbReference type="EMBL" id="NBAG03000544">
    <property type="protein sequence ID" value="PNI16222.1"/>
    <property type="molecule type" value="Genomic_DNA"/>
</dbReference>
<dbReference type="Pfam" id="PF01434">
    <property type="entry name" value="Peptidase_M41"/>
    <property type="match status" value="1"/>
</dbReference>
<dbReference type="SUPFAM" id="SSF140990">
    <property type="entry name" value="FtsH protease domain-like"/>
    <property type="match status" value="1"/>
</dbReference>
<evidence type="ECO:0000313" key="11">
    <source>
        <dbReference type="Proteomes" id="UP000236370"/>
    </source>
</evidence>
<feature type="domain" description="AAA ATPase AAA+ lid" evidence="9">
    <location>
        <begin position="23"/>
        <end position="61"/>
    </location>
</feature>
<evidence type="ECO:0000256" key="6">
    <source>
        <dbReference type="ARBA" id="ARBA00022840"/>
    </source>
</evidence>
<comment type="caution">
    <text evidence="10">The sequence shown here is derived from an EMBL/GenBank/DDBJ whole genome shotgun (WGS) entry which is preliminary data.</text>
</comment>
<evidence type="ECO:0000256" key="5">
    <source>
        <dbReference type="ARBA" id="ARBA00022833"/>
    </source>
</evidence>
<dbReference type="Proteomes" id="UP000236370">
    <property type="component" value="Unassembled WGS sequence"/>
</dbReference>
<dbReference type="InterPro" id="IPR000642">
    <property type="entry name" value="Peptidase_M41"/>
</dbReference>
<evidence type="ECO:0000256" key="4">
    <source>
        <dbReference type="ARBA" id="ARBA00022741"/>
    </source>
</evidence>
<reference evidence="10 11" key="1">
    <citation type="submission" date="2017-12" db="EMBL/GenBank/DDBJ databases">
        <title>High-resolution comparative analysis of great ape genomes.</title>
        <authorList>
            <person name="Pollen A."/>
            <person name="Hastie A."/>
            <person name="Hormozdiari F."/>
            <person name="Dougherty M."/>
            <person name="Liu R."/>
            <person name="Chaisson M."/>
            <person name="Hoppe E."/>
            <person name="Hill C."/>
            <person name="Pang A."/>
            <person name="Hillier L."/>
            <person name="Baker C."/>
            <person name="Armstrong J."/>
            <person name="Shendure J."/>
            <person name="Paten B."/>
            <person name="Wilson R."/>
            <person name="Chao H."/>
            <person name="Schneider V."/>
            <person name="Ventura M."/>
            <person name="Kronenberg Z."/>
            <person name="Murali S."/>
            <person name="Gordon D."/>
            <person name="Cantsilieris S."/>
            <person name="Munson K."/>
            <person name="Nelson B."/>
            <person name="Raja A."/>
            <person name="Underwood J."/>
            <person name="Diekhans M."/>
            <person name="Fiddes I."/>
            <person name="Haussler D."/>
            <person name="Eichler E."/>
        </authorList>
    </citation>
    <scope>NUCLEOTIDE SEQUENCE [LARGE SCALE GENOMIC DNA]</scope>
    <source>
        <strain evidence="10">Yerkes chimp pedigree #C0471</strain>
    </source>
</reference>
<keyword evidence="3" id="KW-0479">Metal-binding</keyword>
<sequence>REIFEQHLKSLKLTQSSTFYSQRLAELTPGFSGADIANICNEAALHAAREGHTSVHTLNFEYAVERVLAGTAKKSKILSKEEQKVVAFHESGHALVGWMLEHTEAVMKVSIAPRTNAALGFAQMLPRDQHLFTKEQLFERMCMALGGRASEALSFNKVTSALLCACSAEDPSVLTPPSRGTGRPEEGHPHCLLHGEAVWDGTWHRAHLLP</sequence>
<dbReference type="PANTHER" id="PTHR43655:SF8">
    <property type="entry name" value="PARAPLEGIN"/>
    <property type="match status" value="1"/>
</dbReference>
<evidence type="ECO:0000256" key="2">
    <source>
        <dbReference type="ARBA" id="ARBA00010550"/>
    </source>
</evidence>